<feature type="transmembrane region" description="Helical" evidence="1">
    <location>
        <begin position="100"/>
        <end position="118"/>
    </location>
</feature>
<dbReference type="EMBL" id="QKZV01000012">
    <property type="protein sequence ID" value="PZX59987.1"/>
    <property type="molecule type" value="Genomic_DNA"/>
</dbReference>
<keyword evidence="3" id="KW-0808">Transferase</keyword>
<dbReference type="Pfam" id="PF13231">
    <property type="entry name" value="PMT_2"/>
    <property type="match status" value="1"/>
</dbReference>
<feature type="transmembrane region" description="Helical" evidence="1">
    <location>
        <begin position="7"/>
        <end position="25"/>
    </location>
</feature>
<protein>
    <submittedName>
        <fullName evidence="3">Dolichyl-phosphate-mannose-protein mannosyltransferase</fullName>
    </submittedName>
</protein>
<name>A0A2W7RXQ6_9BACT</name>
<dbReference type="InterPro" id="IPR038731">
    <property type="entry name" value="RgtA/B/C-like"/>
</dbReference>
<dbReference type="Proteomes" id="UP000249720">
    <property type="component" value="Unassembled WGS sequence"/>
</dbReference>
<gene>
    <name evidence="3" type="ORF">LX80_02705</name>
</gene>
<feature type="transmembrane region" description="Helical" evidence="1">
    <location>
        <begin position="45"/>
        <end position="64"/>
    </location>
</feature>
<dbReference type="AlphaFoldDB" id="A0A2W7RXQ6"/>
<keyword evidence="4" id="KW-1185">Reference proteome</keyword>
<evidence type="ECO:0000256" key="1">
    <source>
        <dbReference type="SAM" id="Phobius"/>
    </source>
</evidence>
<organism evidence="3 4">
    <name type="scientific">Hydrotalea sandarakina</name>
    <dbReference type="NCBI Taxonomy" id="1004304"/>
    <lineage>
        <taxon>Bacteria</taxon>
        <taxon>Pseudomonadati</taxon>
        <taxon>Bacteroidota</taxon>
        <taxon>Chitinophagia</taxon>
        <taxon>Chitinophagales</taxon>
        <taxon>Chitinophagaceae</taxon>
        <taxon>Hydrotalea</taxon>
    </lineage>
</organism>
<feature type="transmembrane region" description="Helical" evidence="1">
    <location>
        <begin position="231"/>
        <end position="251"/>
    </location>
</feature>
<keyword evidence="3" id="KW-0328">Glycosyltransferase</keyword>
<accession>A0A2W7RXQ6</accession>
<feature type="transmembrane region" description="Helical" evidence="1">
    <location>
        <begin position="149"/>
        <end position="174"/>
    </location>
</feature>
<dbReference type="OrthoDB" id="9813729at2"/>
<keyword evidence="1" id="KW-1133">Transmembrane helix</keyword>
<feature type="domain" description="Glycosyltransferase RgtA/B/C/D-like" evidence="2">
    <location>
        <begin position="47"/>
        <end position="202"/>
    </location>
</feature>
<reference evidence="3 4" key="1">
    <citation type="submission" date="2018-06" db="EMBL/GenBank/DDBJ databases">
        <title>Genomic Encyclopedia of Archaeal and Bacterial Type Strains, Phase II (KMG-II): from individual species to whole genera.</title>
        <authorList>
            <person name="Goeker M."/>
        </authorList>
    </citation>
    <scope>NUCLEOTIDE SEQUENCE [LARGE SCALE GENOMIC DNA]</scope>
    <source>
        <strain evidence="3 4">DSM 23241</strain>
    </source>
</reference>
<evidence type="ECO:0000259" key="2">
    <source>
        <dbReference type="Pfam" id="PF13231"/>
    </source>
</evidence>
<sequence>MKGNKKFYIFLAVWFFINLIQAIYTNIQEDEAYYFLYSRHLAWGYFDHPPFVALLIHLSSLIFHNILKVRFFSVVLQPIVLWLIWQQLNLKNKPTNQQINFFFLSAFSVVMFTVYGFLSTPDAPLLFFTALFLYAYQQFLYKINVWNVVLLILSSTGLLYSKYQGFLVIALTLFSNPALFKKPVMYAIASATLLLFLPHIIWQFNNGFPSVKFHVVERAVTFKWAYFWEYIPNQLLSFNPIIFITAIFMIIKYHKSDLYHRALYYNIVGFVVLFWLTTFRGHAEPHWTIAAAVPMLIVVNEYLTDSTSFLNLSRKLIVASVILILGLRTALILNILPKQMGFSGNALKYEAIAKMAKNKPVVFIDNHIEPALYYYFTGKPAVSIATIDNRNSQFDIWNEQKNWIGKPVLIVGNLPDTIAASPIPYSQEKEWSTNAFFSTQFLQIHYTLPDKTLHSGDTIHVPIIVKNTLPKPYYLHTNDFKTDVGIVLMHKGQNKIIKSLHYPEYRHIAANHYIVDTLKIALPSLNKGAYKMAIWAGNNLGQTLNSNISTVEIVDEENTH</sequence>
<proteinExistence type="predicted"/>
<keyword evidence="1" id="KW-0812">Transmembrane</keyword>
<evidence type="ECO:0000313" key="3">
    <source>
        <dbReference type="EMBL" id="PZX59987.1"/>
    </source>
</evidence>
<feature type="transmembrane region" description="Helical" evidence="1">
    <location>
        <begin position="263"/>
        <end position="281"/>
    </location>
</feature>
<keyword evidence="1" id="KW-0472">Membrane</keyword>
<evidence type="ECO:0000313" key="4">
    <source>
        <dbReference type="Proteomes" id="UP000249720"/>
    </source>
</evidence>
<feature type="transmembrane region" description="Helical" evidence="1">
    <location>
        <begin position="186"/>
        <end position="204"/>
    </location>
</feature>
<feature type="transmembrane region" description="Helical" evidence="1">
    <location>
        <begin position="287"/>
        <end position="304"/>
    </location>
</feature>
<feature type="transmembrane region" description="Helical" evidence="1">
    <location>
        <begin position="316"/>
        <end position="336"/>
    </location>
</feature>
<dbReference type="GO" id="GO:0016757">
    <property type="term" value="F:glycosyltransferase activity"/>
    <property type="evidence" value="ECO:0007669"/>
    <property type="project" value="UniProtKB-KW"/>
</dbReference>
<comment type="caution">
    <text evidence="3">The sequence shown here is derived from an EMBL/GenBank/DDBJ whole genome shotgun (WGS) entry which is preliminary data.</text>
</comment>
<dbReference type="RefSeq" id="WP_111297189.1">
    <property type="nucleotide sequence ID" value="NZ_QKZV01000012.1"/>
</dbReference>